<proteinExistence type="predicted"/>
<evidence type="ECO:0000313" key="1">
    <source>
        <dbReference type="EMBL" id="KAI5670702.1"/>
    </source>
</evidence>
<evidence type="ECO:0000313" key="2">
    <source>
        <dbReference type="Proteomes" id="UP001060085"/>
    </source>
</evidence>
<protein>
    <submittedName>
        <fullName evidence="1">Uncharacterized protein</fullName>
    </submittedName>
</protein>
<accession>A0ACC0BDI7</accession>
<dbReference type="Proteomes" id="UP001060085">
    <property type="component" value="Linkage Group LG03"/>
</dbReference>
<name>A0ACC0BDI7_CATRO</name>
<sequence length="124" mass="13705">MNKKQSLEIFIVLEPTFTAAHRRSSRGSLSSTWCGIICRHCNRNGSPFSRSSRDHRTPPGCSSRGGWRGRSRPSSGRSTARQQQQLTQRGRSVDAWANTATIDQYGGTPIVAGVETFNRVVLIT</sequence>
<reference evidence="2" key="1">
    <citation type="journal article" date="2023" name="Nat. Plants">
        <title>Single-cell RNA sequencing provides a high-resolution roadmap for understanding the multicellular compartmentation of specialized metabolism.</title>
        <authorList>
            <person name="Sun S."/>
            <person name="Shen X."/>
            <person name="Li Y."/>
            <person name="Li Y."/>
            <person name="Wang S."/>
            <person name="Li R."/>
            <person name="Zhang H."/>
            <person name="Shen G."/>
            <person name="Guo B."/>
            <person name="Wei J."/>
            <person name="Xu J."/>
            <person name="St-Pierre B."/>
            <person name="Chen S."/>
            <person name="Sun C."/>
        </authorList>
    </citation>
    <scope>NUCLEOTIDE SEQUENCE [LARGE SCALE GENOMIC DNA]</scope>
</reference>
<dbReference type="EMBL" id="CM044703">
    <property type="protein sequence ID" value="KAI5670702.1"/>
    <property type="molecule type" value="Genomic_DNA"/>
</dbReference>
<organism evidence="1 2">
    <name type="scientific">Catharanthus roseus</name>
    <name type="common">Madagascar periwinkle</name>
    <name type="synonym">Vinca rosea</name>
    <dbReference type="NCBI Taxonomy" id="4058"/>
    <lineage>
        <taxon>Eukaryota</taxon>
        <taxon>Viridiplantae</taxon>
        <taxon>Streptophyta</taxon>
        <taxon>Embryophyta</taxon>
        <taxon>Tracheophyta</taxon>
        <taxon>Spermatophyta</taxon>
        <taxon>Magnoliopsida</taxon>
        <taxon>eudicotyledons</taxon>
        <taxon>Gunneridae</taxon>
        <taxon>Pentapetalae</taxon>
        <taxon>asterids</taxon>
        <taxon>lamiids</taxon>
        <taxon>Gentianales</taxon>
        <taxon>Apocynaceae</taxon>
        <taxon>Rauvolfioideae</taxon>
        <taxon>Vinceae</taxon>
        <taxon>Catharanthinae</taxon>
        <taxon>Catharanthus</taxon>
    </lineage>
</organism>
<gene>
    <name evidence="1" type="ORF">M9H77_11066</name>
</gene>
<keyword evidence="2" id="KW-1185">Reference proteome</keyword>
<comment type="caution">
    <text evidence="1">The sequence shown here is derived from an EMBL/GenBank/DDBJ whole genome shotgun (WGS) entry which is preliminary data.</text>
</comment>